<dbReference type="PANTHER" id="PTHR22891">
    <property type="entry name" value="EUKARYOTIC TRANSLATION INITIATION FACTOR 2C"/>
    <property type="match status" value="1"/>
</dbReference>
<dbReference type="InterPro" id="IPR036085">
    <property type="entry name" value="PAZ_dom_sf"/>
</dbReference>
<dbReference type="SMART" id="SM00950">
    <property type="entry name" value="Piwi"/>
    <property type="match status" value="1"/>
</dbReference>
<dbReference type="EMBL" id="JAVFHQ010000013">
    <property type="protein sequence ID" value="KAK4546768.1"/>
    <property type="molecule type" value="Genomic_DNA"/>
</dbReference>
<dbReference type="Pfam" id="PF16486">
    <property type="entry name" value="ArgoN"/>
    <property type="match status" value="1"/>
</dbReference>
<feature type="compositionally biased region" description="Polar residues" evidence="1">
    <location>
        <begin position="179"/>
        <end position="201"/>
    </location>
</feature>
<organism evidence="3 4">
    <name type="scientific">Oleoguttula mirabilis</name>
    <dbReference type="NCBI Taxonomy" id="1507867"/>
    <lineage>
        <taxon>Eukaryota</taxon>
        <taxon>Fungi</taxon>
        <taxon>Dikarya</taxon>
        <taxon>Ascomycota</taxon>
        <taxon>Pezizomycotina</taxon>
        <taxon>Dothideomycetes</taxon>
        <taxon>Dothideomycetidae</taxon>
        <taxon>Mycosphaerellales</taxon>
        <taxon>Teratosphaeriaceae</taxon>
        <taxon>Oleoguttula</taxon>
    </lineage>
</organism>
<dbReference type="Pfam" id="PF08699">
    <property type="entry name" value="ArgoL1"/>
    <property type="match status" value="1"/>
</dbReference>
<dbReference type="SMART" id="SM01163">
    <property type="entry name" value="DUF1785"/>
    <property type="match status" value="1"/>
</dbReference>
<dbReference type="Gene3D" id="3.30.420.10">
    <property type="entry name" value="Ribonuclease H-like superfamily/Ribonuclease H"/>
    <property type="match status" value="1"/>
</dbReference>
<dbReference type="AlphaFoldDB" id="A0AAV9JN33"/>
<dbReference type="Pfam" id="PF02171">
    <property type="entry name" value="Piwi"/>
    <property type="match status" value="1"/>
</dbReference>
<protein>
    <recommendedName>
        <fullName evidence="2">Piwi domain-containing protein</fullName>
    </recommendedName>
</protein>
<gene>
    <name evidence="3" type="ORF">LTR36_001500</name>
</gene>
<dbReference type="InterPro" id="IPR032472">
    <property type="entry name" value="ArgoL2"/>
</dbReference>
<dbReference type="Gene3D" id="3.40.50.2300">
    <property type="match status" value="1"/>
</dbReference>
<dbReference type="InterPro" id="IPR032474">
    <property type="entry name" value="Argonaute_N"/>
</dbReference>
<feature type="region of interest" description="Disordered" evidence="1">
    <location>
        <begin position="179"/>
        <end position="262"/>
    </location>
</feature>
<sequence length="1278" mass="143045">MPKAKTTTTTKQLCVRCPDHPSADSFSHQNDFAKCLKQYPTTPVPIKNKQGLDTGESKGAKYTANELWWGFNDGPNTLDLSDASVCKELLEVAKAAGSKHQYQLNMSDAEEQIWYTKTVDAKQQAVFQDVPITKGMLEEAVMKVYAPKTEAEKKVEKDRKKQEAALKKNAIVDAVKNTAQSLKRTESTDAVNTSAMGQSGDLQYRPNPGSTSDPSATNRTDDSNGNSDGDHSDKQLSQQTGGAGDDKDSDGNQAGNVSQKAVPATAISFTRYCPANQSHRNQKGTTDMPHQVPTPQTRPLDDPPAHNQLRAFTAAIPAIQQDHASLVSAAVHLQESDTTSKQPLEYHELRDCLATLNDSYQVLSNHFTVTIPKDKALFEYHVLGMPDKVTRPKRRVLILDMIECDQTLYANRQSIVTDYRKKIISYVPLFTDDQVTAGTDVAQVAVPNYNPGTRDQPMTQALTLRFVARHDLNGLRDFVAGRDESYKDSGAAEAMNIVIAKAVADGSPDTFQVGNNRFYYRPGWKDLQNQSDVESSGLVGIRGYYSAIKPAMGAVLLNVNTVTSAFYKAQTLDKYLDHFYKFGWFPGDPQNSRITHPIESYRLLEKAQKHLSGLRVWVDFERSQPGDQDNAIDSPNRRTKTLAELGTYPQFQQFPDEAGQSVSVWKHITKKYPQAVKQGDDEYPTGNVGRKAPGPRKYYLARQLKVLSDQMYRGFPLPPDVTASMIDIARRRPDANYRAILGEGVASLGLHNASLPPMLQGLGISISRNMIRLPARMITNPKIMYKRDFNGINVTTGQWRVNRNTQFLNTVHGFSGLSTKGVATVQFFKPRGRMEYDQHKEKYLINWYNMHNLNGIQKTQALNASKPYEEISNWDEDSLKQYFQKFQGKLHLAILIFPNQSKENRERYATFKIVMDQHLGMKSICFNETKMVKSLRNFNPARDVMMDGALVDYIRNIAMKLNLRCGNFNHTVRQQDLPKIGGSTCSTMILGADVTHPGSGSLRGTPSIAAVVGSIDNQFGLLPASMRLNPPRQEIIADMEQMVYERLAAWSANNNQTLPASILYYRDGVGDSMYATVRATELLHIRSAWDKLCKQRYPNQTLPKLKLTAVVVTKRHHTRLYPRNMAGPREGNPLMTKSGNCPPGTVVDSGITSPYYFDFYLQSHNILQGSAKPAHYFVLENGMGFTAQELQDLTYSLCHTYGKSTTAVSYAPPAYYADRLCERGRLYLKPLLDGAQQHRNLTEAQIWTLAEGFFYRGGGAVQRGNPWHAAHEGKMFWM</sequence>
<dbReference type="SUPFAM" id="SSF53098">
    <property type="entry name" value="Ribonuclease H-like"/>
    <property type="match status" value="1"/>
</dbReference>
<dbReference type="Proteomes" id="UP001324427">
    <property type="component" value="Unassembled WGS sequence"/>
</dbReference>
<reference evidence="3 4" key="1">
    <citation type="submission" date="2021-11" db="EMBL/GenBank/DDBJ databases">
        <title>Black yeast isolated from Biological Soil Crust.</title>
        <authorList>
            <person name="Kurbessoian T."/>
        </authorList>
    </citation>
    <scope>NUCLEOTIDE SEQUENCE [LARGE SCALE GENOMIC DNA]</scope>
    <source>
        <strain evidence="3 4">CCFEE 5522</strain>
    </source>
</reference>
<name>A0AAV9JN33_9PEZI</name>
<dbReference type="PROSITE" id="PS50822">
    <property type="entry name" value="PIWI"/>
    <property type="match status" value="1"/>
</dbReference>
<dbReference type="InterPro" id="IPR012337">
    <property type="entry name" value="RNaseH-like_sf"/>
</dbReference>
<feature type="compositionally biased region" description="Polar residues" evidence="1">
    <location>
        <begin position="208"/>
        <end position="218"/>
    </location>
</feature>
<evidence type="ECO:0000256" key="1">
    <source>
        <dbReference type="SAM" id="MobiDB-lite"/>
    </source>
</evidence>
<dbReference type="SUPFAM" id="SSF101690">
    <property type="entry name" value="PAZ domain"/>
    <property type="match status" value="1"/>
</dbReference>
<dbReference type="CDD" id="cd04657">
    <property type="entry name" value="Piwi_ago-like"/>
    <property type="match status" value="1"/>
</dbReference>
<evidence type="ECO:0000313" key="3">
    <source>
        <dbReference type="EMBL" id="KAK4546768.1"/>
    </source>
</evidence>
<keyword evidence="4" id="KW-1185">Reference proteome</keyword>
<dbReference type="InterPro" id="IPR003165">
    <property type="entry name" value="Piwi"/>
</dbReference>
<feature type="compositionally biased region" description="Polar residues" evidence="1">
    <location>
        <begin position="276"/>
        <end position="285"/>
    </location>
</feature>
<evidence type="ECO:0000313" key="4">
    <source>
        <dbReference type="Proteomes" id="UP001324427"/>
    </source>
</evidence>
<dbReference type="InterPro" id="IPR045246">
    <property type="entry name" value="Piwi_ago-like"/>
</dbReference>
<dbReference type="GO" id="GO:0003676">
    <property type="term" value="F:nucleic acid binding"/>
    <property type="evidence" value="ECO:0007669"/>
    <property type="project" value="InterPro"/>
</dbReference>
<feature type="domain" description="Piwi" evidence="2">
    <location>
        <begin position="892"/>
        <end position="1229"/>
    </location>
</feature>
<accession>A0AAV9JN33</accession>
<evidence type="ECO:0000259" key="2">
    <source>
        <dbReference type="PROSITE" id="PS50822"/>
    </source>
</evidence>
<dbReference type="Pfam" id="PF16488">
    <property type="entry name" value="ArgoL2"/>
    <property type="match status" value="1"/>
</dbReference>
<comment type="caution">
    <text evidence="3">The sequence shown here is derived from an EMBL/GenBank/DDBJ whole genome shotgun (WGS) entry which is preliminary data.</text>
</comment>
<dbReference type="InterPro" id="IPR036397">
    <property type="entry name" value="RNaseH_sf"/>
</dbReference>
<proteinExistence type="predicted"/>
<feature type="region of interest" description="Disordered" evidence="1">
    <location>
        <begin position="276"/>
        <end position="299"/>
    </location>
</feature>
<dbReference type="InterPro" id="IPR014811">
    <property type="entry name" value="ArgoL1"/>
</dbReference>